<sequence length="901" mass="104037">MNSDYILKNIVFVFLAGVLFTTACKKTERPVLSEVRPITEDWKMQSSEKISETDETRISQNNFSTAEWLEAVVPGTVLGSMATHGVIEDPYFGINMQQVDKEQFKKPWWYRTTFRINSTDLDKNISLRFNGINYRADLWINGKKVAGKNEFAGTFRMFTFNINKWVKEGQNTIALKIWQHADGEYSIGFVDWNPLPRDRNMGIFREVFLEINSGIKIRSPFVWSKVNTETLKDADLFVQAEVENNTKNVVEGILRADFELGVVEKKVKIAPGEILSCRFTPEEFSQLSVKDVKLWWPNGMGDPNLYPLKVEFLSEGKTLDRVENNYGIREIDSYLDENKNRAFTINGKFVLIKGGGWVDDLLLQDTRESIEAQMKYIRHMNLNAIRCEGFWGKDQTLYDLCDEYGILVMIGWNCHWEWEEYLLKPTHEKYGGAVSEEDKNLMAAYWKDQMLWLRNHPGIFVWMLGSDKLPAPDLERKYIELFEKYDPSRPYITSAGGAGTEDNNIVAEVPLVSDISGPTGMKMLGPYAYTPPVYWFTDTQLGGGYGFNTETCPGPNIMPLASLKKMLPEESLWPIDTTYWEYHTGRNAFKTLSRFRKALDARYGKSNSVEEFAFKSQVSNYELMRPMFEAFVAHKPKSTGLIQWMLNSAWPELYWQLYDTYLQPNGSFYGVRKACHPIHAIYRYGFHDIYLANEDLQDAENVTVIIRAFDIHSKEIFTDSWTGNIATNTSKFIYKLPEINGLTSVWFLDLRVLDENNNEVDNNIYWLSRKPDVLDYEAAKKLEWPFYTPLKGYADFTALDQLPKVKLEYDFNFETEGDKGKVTLHVKNPNTTLAFFTFFDLLNPATNEPVLPVFWSDNYITLLPEEGRTYTATFDMKNANGEKPLLKVKAWNADPVVLEIE</sequence>
<evidence type="ECO:0000256" key="3">
    <source>
        <dbReference type="ARBA" id="ARBA00023295"/>
    </source>
</evidence>
<dbReference type="Gene3D" id="2.60.120.260">
    <property type="entry name" value="Galactose-binding domain-like"/>
    <property type="match status" value="1"/>
</dbReference>
<evidence type="ECO:0000259" key="8">
    <source>
        <dbReference type="Pfam" id="PF22666"/>
    </source>
</evidence>
<dbReference type="InterPro" id="IPR013783">
    <property type="entry name" value="Ig-like_fold"/>
</dbReference>
<evidence type="ECO:0000259" key="6">
    <source>
        <dbReference type="Pfam" id="PF17786"/>
    </source>
</evidence>
<dbReference type="RefSeq" id="WP_119350664.1">
    <property type="nucleotide sequence ID" value="NZ_QWET01000010.1"/>
</dbReference>
<keyword evidence="2 9" id="KW-0378">Hydrolase</keyword>
<dbReference type="SUPFAM" id="SSF49303">
    <property type="entry name" value="beta-Galactosidase/glucuronidase domain"/>
    <property type="match status" value="3"/>
</dbReference>
<dbReference type="Pfam" id="PF22666">
    <property type="entry name" value="Glyco_hydro_2_N2"/>
    <property type="match status" value="1"/>
</dbReference>
<feature type="domain" description="Exo-beta-D-glucosaminidase Ig-fold" evidence="7">
    <location>
        <begin position="786"/>
        <end position="892"/>
    </location>
</feature>
<dbReference type="InterPro" id="IPR043534">
    <property type="entry name" value="EBDG/EBM"/>
</dbReference>
<evidence type="ECO:0000256" key="2">
    <source>
        <dbReference type="ARBA" id="ARBA00022801"/>
    </source>
</evidence>
<accession>A0A399CZ66</accession>
<dbReference type="Gene3D" id="3.20.20.80">
    <property type="entry name" value="Glycosidases"/>
    <property type="match status" value="1"/>
</dbReference>
<dbReference type="PANTHER" id="PTHR43536">
    <property type="entry name" value="MANNOSYLGLYCOPROTEIN ENDO-BETA-MANNOSIDASE"/>
    <property type="match status" value="1"/>
</dbReference>
<gene>
    <name evidence="9" type="ORF">D1164_14200</name>
</gene>
<feature type="domain" description="Beta-mannosidase-like galactose-binding" evidence="8">
    <location>
        <begin position="55"/>
        <end position="177"/>
    </location>
</feature>
<dbReference type="InterPro" id="IPR036156">
    <property type="entry name" value="Beta-gal/glucu_dom_sf"/>
</dbReference>
<dbReference type="InterPro" id="IPR054593">
    <property type="entry name" value="Beta-mannosidase-like_N2"/>
</dbReference>
<dbReference type="Pfam" id="PF18368">
    <property type="entry name" value="Ig_GlcNase"/>
    <property type="match status" value="1"/>
</dbReference>
<dbReference type="OrthoDB" id="9801077at2"/>
<comment type="caution">
    <text evidence="9">The sequence shown here is derived from an EMBL/GenBank/DDBJ whole genome shotgun (WGS) entry which is preliminary data.</text>
</comment>
<dbReference type="Proteomes" id="UP000266441">
    <property type="component" value="Unassembled WGS sequence"/>
</dbReference>
<protein>
    <submittedName>
        <fullName evidence="9">Glycoside hydrolase family 2</fullName>
    </submittedName>
</protein>
<dbReference type="EMBL" id="QWET01000010">
    <property type="protein sequence ID" value="RIH64506.1"/>
    <property type="molecule type" value="Genomic_DNA"/>
</dbReference>
<name>A0A399CZ66_9BACT</name>
<dbReference type="GO" id="GO:0004553">
    <property type="term" value="F:hydrolase activity, hydrolyzing O-glycosyl compounds"/>
    <property type="evidence" value="ECO:0007669"/>
    <property type="project" value="InterPro"/>
</dbReference>
<organism evidence="9 10">
    <name type="scientific">Mariniphaga sediminis</name>
    <dbReference type="NCBI Taxonomy" id="1628158"/>
    <lineage>
        <taxon>Bacteria</taxon>
        <taxon>Pseudomonadati</taxon>
        <taxon>Bacteroidota</taxon>
        <taxon>Bacteroidia</taxon>
        <taxon>Marinilabiliales</taxon>
        <taxon>Prolixibacteraceae</taxon>
        <taxon>Mariniphaga</taxon>
    </lineage>
</organism>
<dbReference type="Pfam" id="PF02836">
    <property type="entry name" value="Glyco_hydro_2_C"/>
    <property type="match status" value="1"/>
</dbReference>
<dbReference type="SUPFAM" id="SSF51445">
    <property type="entry name" value="(Trans)glycosidases"/>
    <property type="match status" value="1"/>
</dbReference>
<proteinExistence type="inferred from homology"/>
<evidence type="ECO:0000313" key="10">
    <source>
        <dbReference type="Proteomes" id="UP000266441"/>
    </source>
</evidence>
<dbReference type="SUPFAM" id="SSF49785">
    <property type="entry name" value="Galactose-binding domain-like"/>
    <property type="match status" value="1"/>
</dbReference>
<dbReference type="Gene3D" id="2.60.40.10">
    <property type="entry name" value="Immunoglobulins"/>
    <property type="match status" value="3"/>
</dbReference>
<dbReference type="InterPro" id="IPR006102">
    <property type="entry name" value="Ig-like_GH2"/>
</dbReference>
<evidence type="ECO:0000256" key="1">
    <source>
        <dbReference type="ARBA" id="ARBA00007401"/>
    </source>
</evidence>
<dbReference type="InterPro" id="IPR017853">
    <property type="entry name" value="GH"/>
</dbReference>
<dbReference type="Pfam" id="PF00703">
    <property type="entry name" value="Glyco_hydro_2"/>
    <property type="match status" value="1"/>
</dbReference>
<evidence type="ECO:0000313" key="9">
    <source>
        <dbReference type="EMBL" id="RIH64506.1"/>
    </source>
</evidence>
<evidence type="ECO:0000259" key="5">
    <source>
        <dbReference type="Pfam" id="PF02836"/>
    </source>
</evidence>
<keyword evidence="10" id="KW-1185">Reference proteome</keyword>
<feature type="domain" description="Mannosidase Ig/CBM-like" evidence="6">
    <location>
        <begin position="688"/>
        <end position="768"/>
    </location>
</feature>
<dbReference type="InterPro" id="IPR041447">
    <property type="entry name" value="Mannosidase_ig"/>
</dbReference>
<dbReference type="GO" id="GO:0005975">
    <property type="term" value="P:carbohydrate metabolic process"/>
    <property type="evidence" value="ECO:0007669"/>
    <property type="project" value="InterPro"/>
</dbReference>
<evidence type="ECO:0000259" key="4">
    <source>
        <dbReference type="Pfam" id="PF00703"/>
    </source>
</evidence>
<comment type="similarity">
    <text evidence="1">Belongs to the glycosyl hydrolase 2 family.</text>
</comment>
<reference evidence="9 10" key="1">
    <citation type="journal article" date="2015" name="Int. J. Syst. Evol. Microbiol.">
        <title>Mariniphaga sediminis sp. nov., isolated from coastal sediment.</title>
        <authorList>
            <person name="Wang F.Q."/>
            <person name="Shen Q.Y."/>
            <person name="Chen G.J."/>
            <person name="Du Z.J."/>
        </authorList>
    </citation>
    <scope>NUCLEOTIDE SEQUENCE [LARGE SCALE GENOMIC DNA]</scope>
    <source>
        <strain evidence="9 10">SY21</strain>
    </source>
</reference>
<dbReference type="Pfam" id="PF17786">
    <property type="entry name" value="Mannosidase_ig"/>
    <property type="match status" value="1"/>
</dbReference>
<feature type="domain" description="Glycoside hydrolase family 2 immunoglobulin-like beta-sandwich" evidence="4">
    <location>
        <begin position="216"/>
        <end position="329"/>
    </location>
</feature>
<evidence type="ECO:0000259" key="7">
    <source>
        <dbReference type="Pfam" id="PF18368"/>
    </source>
</evidence>
<keyword evidence="3" id="KW-0326">Glycosidase</keyword>
<dbReference type="PANTHER" id="PTHR43536:SF1">
    <property type="entry name" value="MANNOSYLGLYCOPROTEIN ENDO-BETA-MANNOSIDASE"/>
    <property type="match status" value="1"/>
</dbReference>
<dbReference type="InterPro" id="IPR041351">
    <property type="entry name" value="Ig_GlcNase"/>
</dbReference>
<dbReference type="AlphaFoldDB" id="A0A399CZ66"/>
<dbReference type="InterPro" id="IPR006103">
    <property type="entry name" value="Glyco_hydro_2_cat"/>
</dbReference>
<dbReference type="InterPro" id="IPR008979">
    <property type="entry name" value="Galactose-bd-like_sf"/>
</dbReference>
<feature type="domain" description="Glycoside hydrolase family 2 catalytic" evidence="5">
    <location>
        <begin position="339"/>
        <end position="494"/>
    </location>
</feature>